<gene>
    <name evidence="9" type="ORF">D7Y13_07265</name>
</gene>
<evidence type="ECO:0000256" key="2">
    <source>
        <dbReference type="ARBA" id="ARBA00022692"/>
    </source>
</evidence>
<dbReference type="Proteomes" id="UP000278907">
    <property type="component" value="Unassembled WGS sequence"/>
</dbReference>
<keyword evidence="10" id="KW-1185">Reference proteome</keyword>
<evidence type="ECO:0000256" key="7">
    <source>
        <dbReference type="ARBA" id="ARBA00023136"/>
    </source>
</evidence>
<dbReference type="InterPro" id="IPR035986">
    <property type="entry name" value="PKD_dom_sf"/>
</dbReference>
<comment type="subcellular location">
    <subcellularLocation>
        <location evidence="1">Membrane</location>
    </subcellularLocation>
</comment>
<keyword evidence="2" id="KW-0812">Transmembrane</keyword>
<dbReference type="Gene3D" id="2.60.40.10">
    <property type="entry name" value="Immunoglobulins"/>
    <property type="match status" value="3"/>
</dbReference>
<feature type="domain" description="Cadherin" evidence="8">
    <location>
        <begin position="124"/>
        <end position="220"/>
    </location>
</feature>
<evidence type="ECO:0000259" key="8">
    <source>
        <dbReference type="PROSITE" id="PS50268"/>
    </source>
</evidence>
<sequence>MLLIGLACGDDAVPTTNTPPTLIGPTAQATQSTAGGPVALTLQASDADGDMLTYAWTQSPASPEGAFDDASLASPTWTAPQVNSNQRFTLTVTVSDGRGGSAQGSVAVDVTPPVAGNNPPTVTVPTATPSTLGEHQSLALAVSASDADNDTLTYAWAQVTPATPKGTFSAPASSNPTWTAPAVTSSGTYTLRVTVTDGKGGSAQGTVDVVVQKVNQAPTVTATVSGPAALVAGATGSFSITASDPEGDPLTYAWSQTSPASQGTWVGGRTGASAQWYSPAVGTQTSFTLSVSVTDGQNPPVVRTLTVPVSVPRYATDVQSVWNSVPCTSCHGANGSGGLNLLSGSSYSNLVNVTANVCGPTTRVVPGDPDSSALVQKMEGTTCGSRMPKGDTDYFDQNPGLVVRVRSWILAGAAND</sequence>
<evidence type="ECO:0000256" key="6">
    <source>
        <dbReference type="ARBA" id="ARBA00022989"/>
    </source>
</evidence>
<dbReference type="PROSITE" id="PS50268">
    <property type="entry name" value="CADHERIN_2"/>
    <property type="match status" value="1"/>
</dbReference>
<dbReference type="EMBL" id="RAWI01000036">
    <property type="protein sequence ID" value="RKI13686.1"/>
    <property type="molecule type" value="Genomic_DNA"/>
</dbReference>
<dbReference type="PANTHER" id="PTHR24025">
    <property type="entry name" value="DESMOGLEIN FAMILY MEMBER"/>
    <property type="match status" value="1"/>
</dbReference>
<organism evidence="9 10">
    <name type="scientific">Corallococcus praedator</name>
    <dbReference type="NCBI Taxonomy" id="2316724"/>
    <lineage>
        <taxon>Bacteria</taxon>
        <taxon>Pseudomonadati</taxon>
        <taxon>Myxococcota</taxon>
        <taxon>Myxococcia</taxon>
        <taxon>Myxococcales</taxon>
        <taxon>Cystobacterineae</taxon>
        <taxon>Myxococcaceae</taxon>
        <taxon>Corallococcus</taxon>
    </lineage>
</organism>
<name>A0ABX9QMZ2_9BACT</name>
<keyword evidence="4" id="KW-0106">Calcium</keyword>
<evidence type="ECO:0000256" key="5">
    <source>
        <dbReference type="ARBA" id="ARBA00022889"/>
    </source>
</evidence>
<dbReference type="SUPFAM" id="SSF49299">
    <property type="entry name" value="PKD domain"/>
    <property type="match status" value="2"/>
</dbReference>
<dbReference type="PANTHER" id="PTHR24025:SF23">
    <property type="entry name" value="NEURAL-CADHERIN"/>
    <property type="match status" value="1"/>
</dbReference>
<keyword evidence="5" id="KW-0130">Cell adhesion</keyword>
<reference evidence="9 10" key="1">
    <citation type="submission" date="2018-09" db="EMBL/GenBank/DDBJ databases">
        <authorList>
            <person name="Livingstone P.G."/>
            <person name="Whitworth D.E."/>
        </authorList>
    </citation>
    <scope>NUCLEOTIDE SEQUENCE [LARGE SCALE GENOMIC DNA]</scope>
    <source>
        <strain evidence="9 10">CA031B</strain>
    </source>
</reference>
<dbReference type="InterPro" id="IPR050971">
    <property type="entry name" value="Cadherin-domain_protein"/>
</dbReference>
<comment type="caution">
    <text evidence="9">The sequence shown here is derived from an EMBL/GenBank/DDBJ whole genome shotgun (WGS) entry which is preliminary data.</text>
</comment>
<accession>A0ABX9QMZ2</accession>
<keyword evidence="7" id="KW-0472">Membrane</keyword>
<dbReference type="InterPro" id="IPR022409">
    <property type="entry name" value="PKD/Chitinase_dom"/>
</dbReference>
<proteinExistence type="predicted"/>
<dbReference type="InterPro" id="IPR002126">
    <property type="entry name" value="Cadherin-like_dom"/>
</dbReference>
<evidence type="ECO:0000256" key="3">
    <source>
        <dbReference type="ARBA" id="ARBA00022737"/>
    </source>
</evidence>
<dbReference type="Pfam" id="PF17963">
    <property type="entry name" value="Big_9"/>
    <property type="match status" value="2"/>
</dbReference>
<evidence type="ECO:0000256" key="1">
    <source>
        <dbReference type="ARBA" id="ARBA00004370"/>
    </source>
</evidence>
<evidence type="ECO:0000313" key="9">
    <source>
        <dbReference type="EMBL" id="RKI13686.1"/>
    </source>
</evidence>
<evidence type="ECO:0000313" key="10">
    <source>
        <dbReference type="Proteomes" id="UP000278907"/>
    </source>
</evidence>
<protein>
    <recommendedName>
        <fullName evidence="8">Cadherin domain-containing protein</fullName>
    </recommendedName>
</protein>
<dbReference type="SMART" id="SM00089">
    <property type="entry name" value="PKD"/>
    <property type="match status" value="3"/>
</dbReference>
<keyword evidence="3" id="KW-0677">Repeat</keyword>
<keyword evidence="6" id="KW-1133">Transmembrane helix</keyword>
<evidence type="ECO:0000256" key="4">
    <source>
        <dbReference type="ARBA" id="ARBA00022837"/>
    </source>
</evidence>
<dbReference type="InterPro" id="IPR013783">
    <property type="entry name" value="Ig-like_fold"/>
</dbReference>